<name>A0A1S8CXT3_9GAMM</name>
<proteinExistence type="inferred from homology"/>
<dbReference type="NCBIfam" id="NF003381">
    <property type="entry name" value="PRK04460.1"/>
    <property type="match status" value="1"/>
</dbReference>
<dbReference type="SUPFAM" id="SSF55021">
    <property type="entry name" value="ACT-like"/>
    <property type="match status" value="1"/>
</dbReference>
<evidence type="ECO:0000256" key="3">
    <source>
        <dbReference type="ARBA" id="ARBA00022596"/>
    </source>
</evidence>
<dbReference type="InterPro" id="IPR027271">
    <property type="entry name" value="Acetolactate_synth/TF_NikR_C"/>
</dbReference>
<feature type="domain" description="Transcription factor NikR nickel binding C-terminal" evidence="10">
    <location>
        <begin position="64"/>
        <end position="139"/>
    </location>
</feature>
<dbReference type="SUPFAM" id="SSF47598">
    <property type="entry name" value="Ribbon-helix-helix"/>
    <property type="match status" value="1"/>
</dbReference>
<dbReference type="GO" id="GO:0010045">
    <property type="term" value="P:response to nickel cation"/>
    <property type="evidence" value="ECO:0007669"/>
    <property type="project" value="InterPro"/>
</dbReference>
<organism evidence="11 12">
    <name type="scientific">Alkanindiges hydrocarboniclasticus</name>
    <dbReference type="NCBI Taxonomy" id="1907941"/>
    <lineage>
        <taxon>Bacteria</taxon>
        <taxon>Pseudomonadati</taxon>
        <taxon>Pseudomonadota</taxon>
        <taxon>Gammaproteobacteria</taxon>
        <taxon>Moraxellales</taxon>
        <taxon>Moraxellaceae</taxon>
        <taxon>Alkanindiges</taxon>
    </lineage>
</organism>
<dbReference type="InterPro" id="IPR010985">
    <property type="entry name" value="Ribbon_hlx_hlx"/>
</dbReference>
<comment type="cofactor">
    <cofactor evidence="1">
        <name>Ni(2+)</name>
        <dbReference type="ChEBI" id="CHEBI:49786"/>
    </cofactor>
</comment>
<evidence type="ECO:0000256" key="6">
    <source>
        <dbReference type="ARBA" id="ARBA00023125"/>
    </source>
</evidence>
<comment type="caution">
    <text evidence="11">The sequence shown here is derived from an EMBL/GenBank/DDBJ whole genome shotgun (WGS) entry which is preliminary data.</text>
</comment>
<dbReference type="Gene3D" id="3.30.70.1150">
    <property type="entry name" value="ACT-like. Chain A, domain 2"/>
    <property type="match status" value="1"/>
</dbReference>
<evidence type="ECO:0000256" key="4">
    <source>
        <dbReference type="ARBA" id="ARBA00022723"/>
    </source>
</evidence>
<evidence type="ECO:0000313" key="12">
    <source>
        <dbReference type="Proteomes" id="UP000192132"/>
    </source>
</evidence>
<dbReference type="InterPro" id="IPR022988">
    <property type="entry name" value="Ni_resp_reg_NikR"/>
</dbReference>
<dbReference type="InterPro" id="IPR013321">
    <property type="entry name" value="Arc_rbn_hlx_hlx"/>
</dbReference>
<dbReference type="HAMAP" id="MF_00476">
    <property type="entry name" value="NikR"/>
    <property type="match status" value="1"/>
</dbReference>
<keyword evidence="12" id="KW-1185">Reference proteome</keyword>
<accession>A0A1S8CXT3</accession>
<dbReference type="GO" id="GO:0003700">
    <property type="term" value="F:DNA-binding transcription factor activity"/>
    <property type="evidence" value="ECO:0007669"/>
    <property type="project" value="UniProtKB-UniRule"/>
</dbReference>
<feature type="domain" description="Ribbon-helix-helix protein CopG" evidence="9">
    <location>
        <begin position="14"/>
        <end position="51"/>
    </location>
</feature>
<dbReference type="EMBL" id="MLCN01000007">
    <property type="protein sequence ID" value="ONG41855.1"/>
    <property type="molecule type" value="Genomic_DNA"/>
</dbReference>
<evidence type="ECO:0000256" key="2">
    <source>
        <dbReference type="ARBA" id="ARBA00008478"/>
    </source>
</evidence>
<evidence type="ECO:0000256" key="5">
    <source>
        <dbReference type="ARBA" id="ARBA00023015"/>
    </source>
</evidence>
<keyword evidence="6 8" id="KW-0238">DNA-binding</keyword>
<keyword evidence="4" id="KW-0479">Metal-binding</keyword>
<protein>
    <recommendedName>
        <fullName evidence="8">Putative nickel-responsive regulator</fullName>
    </recommendedName>
</protein>
<evidence type="ECO:0000259" key="10">
    <source>
        <dbReference type="Pfam" id="PF08753"/>
    </source>
</evidence>
<dbReference type="InterPro" id="IPR050192">
    <property type="entry name" value="CopG/NikR_regulator"/>
</dbReference>
<dbReference type="PANTHER" id="PTHR34719:SF2">
    <property type="entry name" value="NICKEL-RESPONSIVE REGULATOR"/>
    <property type="match status" value="1"/>
</dbReference>
<dbReference type="Pfam" id="PF01402">
    <property type="entry name" value="RHH_1"/>
    <property type="match status" value="1"/>
</dbReference>
<comment type="function">
    <text evidence="8">Transcriptional regulator.</text>
</comment>
<comment type="caution">
    <text evidence="8">Lacks conserved residue(s) required for the propagation of feature annotation.</text>
</comment>
<dbReference type="Pfam" id="PF08753">
    <property type="entry name" value="NikR_C"/>
    <property type="match status" value="1"/>
</dbReference>
<keyword evidence="7 8" id="KW-0804">Transcription</keyword>
<dbReference type="NCBIfam" id="NF002815">
    <property type="entry name" value="PRK02967.1"/>
    <property type="match status" value="1"/>
</dbReference>
<dbReference type="InterPro" id="IPR014864">
    <property type="entry name" value="TF_NikR_Ni-bd_C"/>
</dbReference>
<dbReference type="GO" id="GO:0003677">
    <property type="term" value="F:DNA binding"/>
    <property type="evidence" value="ECO:0007669"/>
    <property type="project" value="UniProtKB-KW"/>
</dbReference>
<keyword evidence="3" id="KW-0533">Nickel</keyword>
<dbReference type="Gene3D" id="1.10.1220.10">
    <property type="entry name" value="Met repressor-like"/>
    <property type="match status" value="1"/>
</dbReference>
<dbReference type="OrthoDB" id="9806294at2"/>
<dbReference type="GO" id="GO:0016151">
    <property type="term" value="F:nickel cation binding"/>
    <property type="evidence" value="ECO:0007669"/>
    <property type="project" value="UniProtKB-UniRule"/>
</dbReference>
<dbReference type="STRING" id="1907941.BKE30_02960"/>
<evidence type="ECO:0000256" key="1">
    <source>
        <dbReference type="ARBA" id="ARBA00001967"/>
    </source>
</evidence>
<keyword evidence="5 8" id="KW-0805">Transcription regulation</keyword>
<dbReference type="InterPro" id="IPR045865">
    <property type="entry name" value="ACT-like_dom_sf"/>
</dbReference>
<evidence type="ECO:0000256" key="8">
    <source>
        <dbReference type="HAMAP-Rule" id="MF_00476"/>
    </source>
</evidence>
<evidence type="ECO:0000313" key="11">
    <source>
        <dbReference type="EMBL" id="ONG41855.1"/>
    </source>
</evidence>
<evidence type="ECO:0000256" key="7">
    <source>
        <dbReference type="ARBA" id="ARBA00023163"/>
    </source>
</evidence>
<dbReference type="Proteomes" id="UP000192132">
    <property type="component" value="Unassembled WGS sequence"/>
</dbReference>
<dbReference type="PANTHER" id="PTHR34719">
    <property type="entry name" value="NICKEL-RESPONSIVE REGULATOR"/>
    <property type="match status" value="1"/>
</dbReference>
<dbReference type="InterPro" id="IPR002145">
    <property type="entry name" value="CopG"/>
</dbReference>
<dbReference type="AlphaFoldDB" id="A0A1S8CXT3"/>
<reference evidence="11 12" key="1">
    <citation type="submission" date="2016-10" db="EMBL/GenBank/DDBJ databases">
        <title>Draft Genome sequence of Alkanindiges sp. strain H1.</title>
        <authorList>
            <person name="Subhash Y."/>
            <person name="Lee S."/>
        </authorList>
    </citation>
    <scope>NUCLEOTIDE SEQUENCE [LARGE SCALE GENOMIC DNA]</scope>
    <source>
        <strain evidence="11 12">H1</strain>
    </source>
</reference>
<sequence length="155" mass="16898">MQSLTCPSASLVSRITMSLPQELLKALDDMVTQRGFDSRSQAIADMIHQQVTAHKQKVGNDVMVGTITLLYDRSIANLQRQIADLQYQNLSEVISSLHVSLADNQMMEVVLVQGRACQLEKIANQLITLRGVITGNLQLLTAIMPPISSPATAPA</sequence>
<evidence type="ECO:0000259" key="9">
    <source>
        <dbReference type="Pfam" id="PF01402"/>
    </source>
</evidence>
<gene>
    <name evidence="11" type="ORF">BKE30_02960</name>
</gene>
<dbReference type="CDD" id="cd22231">
    <property type="entry name" value="RHH_NikR_HicB-like"/>
    <property type="match status" value="1"/>
</dbReference>
<comment type="similarity">
    <text evidence="2 8">Belongs to the transcriptional regulatory CopG/NikR family.</text>
</comment>